<accession>A0A7S0PL54</accession>
<evidence type="ECO:0000313" key="2">
    <source>
        <dbReference type="EMBL" id="CAD8581795.1"/>
    </source>
</evidence>
<evidence type="ECO:0000256" key="1">
    <source>
        <dbReference type="SAM" id="MobiDB-lite"/>
    </source>
</evidence>
<feature type="region of interest" description="Disordered" evidence="1">
    <location>
        <begin position="283"/>
        <end position="304"/>
    </location>
</feature>
<proteinExistence type="predicted"/>
<gene>
    <name evidence="2" type="ORF">MSP1404_LOCUS3270</name>
</gene>
<organism evidence="2">
    <name type="scientific">Micromonas pusilla</name>
    <name type="common">Picoplanktonic green alga</name>
    <name type="synonym">Chromulina pusilla</name>
    <dbReference type="NCBI Taxonomy" id="38833"/>
    <lineage>
        <taxon>Eukaryota</taxon>
        <taxon>Viridiplantae</taxon>
        <taxon>Chlorophyta</taxon>
        <taxon>Mamiellophyceae</taxon>
        <taxon>Mamiellales</taxon>
        <taxon>Mamiellaceae</taxon>
        <taxon>Micromonas</taxon>
    </lineage>
</organism>
<reference evidence="2" key="1">
    <citation type="submission" date="2021-01" db="EMBL/GenBank/DDBJ databases">
        <authorList>
            <person name="Corre E."/>
            <person name="Pelletier E."/>
            <person name="Niang G."/>
            <person name="Scheremetjew M."/>
            <person name="Finn R."/>
            <person name="Kale V."/>
            <person name="Holt S."/>
            <person name="Cochrane G."/>
            <person name="Meng A."/>
            <person name="Brown T."/>
            <person name="Cohen L."/>
        </authorList>
    </citation>
    <scope>NUCLEOTIDE SEQUENCE</scope>
    <source>
        <strain evidence="2">CCMP494</strain>
    </source>
</reference>
<dbReference type="EMBL" id="HBEV01004304">
    <property type="protein sequence ID" value="CAD8581795.1"/>
    <property type="molecule type" value="Transcribed_RNA"/>
</dbReference>
<protein>
    <submittedName>
        <fullName evidence="2">Uncharacterized protein</fullName>
    </submittedName>
</protein>
<dbReference type="AlphaFoldDB" id="A0A7S0PL54"/>
<name>A0A7S0PL54_MICPS</name>
<sequence>MSGSTPAASSPARANADAPARDGLGAAAKAKLKGLLAAAFGSSVTTVRIDVQAPRLTRERRQRKAYGGWGDAPARADGDDGFTRGGITSHNFSVEQTRLQVKQKWETGLFEQRRTGGGTVIKSRLDLGAGLDVGLLRAEVVPDLRVRCRLGNGDNAPSVYLRALPEREIVARARIPLADSGVFLALRLEVPGRFIAEGGGGGNPFTPKPVIAAQLVRPAGTGPHLSTGGLEFDETLLRIGQDCALRVAANLDFPREYPASKGSGPRLDVRNFGVKFRKRWYEERDRKKAEENARRKEGRGEAVA</sequence>